<dbReference type="InterPro" id="IPR001789">
    <property type="entry name" value="Sig_transdc_resp-reg_receiver"/>
</dbReference>
<sequence length="120" mass="13337">MAKRILVIDDDEDILTILDIIFKEEGYETILYQTGTSAAQIKLLHPDLVLLDVRINGFEKTGAEICIDIKNELELEKVPVLLLSAELDVAALASYSGANGYVNKPFDINKLLAKVKEFLT</sequence>
<dbReference type="EMBL" id="SJSK01000006">
    <property type="protein sequence ID" value="TCC88035.1"/>
    <property type="molecule type" value="Genomic_DNA"/>
</dbReference>
<keyword evidence="1 2" id="KW-0597">Phosphoprotein</keyword>
<dbReference type="PANTHER" id="PTHR44591:SF3">
    <property type="entry name" value="RESPONSE REGULATORY DOMAIN-CONTAINING PROTEIN"/>
    <property type="match status" value="1"/>
</dbReference>
<evidence type="ECO:0000256" key="1">
    <source>
        <dbReference type="ARBA" id="ARBA00022553"/>
    </source>
</evidence>
<dbReference type="SUPFAM" id="SSF52172">
    <property type="entry name" value="CheY-like"/>
    <property type="match status" value="1"/>
</dbReference>
<evidence type="ECO:0000313" key="5">
    <source>
        <dbReference type="Proteomes" id="UP000292884"/>
    </source>
</evidence>
<dbReference type="PANTHER" id="PTHR44591">
    <property type="entry name" value="STRESS RESPONSE REGULATOR PROTEIN 1"/>
    <property type="match status" value="1"/>
</dbReference>
<dbReference type="SMART" id="SM00448">
    <property type="entry name" value="REC"/>
    <property type="match status" value="1"/>
</dbReference>
<proteinExistence type="predicted"/>
<reference evidence="4 5" key="1">
    <citation type="submission" date="2019-02" db="EMBL/GenBank/DDBJ databases">
        <title>Pedobacter sp. RP-1-13 sp. nov., isolated from Arctic soil.</title>
        <authorList>
            <person name="Dahal R.H."/>
        </authorList>
    </citation>
    <scope>NUCLEOTIDE SEQUENCE [LARGE SCALE GENOMIC DNA]</scope>
    <source>
        <strain evidence="4 5">RP-1-13</strain>
    </source>
</reference>
<feature type="domain" description="Response regulatory" evidence="3">
    <location>
        <begin position="4"/>
        <end position="119"/>
    </location>
</feature>
<evidence type="ECO:0000256" key="2">
    <source>
        <dbReference type="PROSITE-ProRule" id="PRU00169"/>
    </source>
</evidence>
<evidence type="ECO:0000313" key="4">
    <source>
        <dbReference type="EMBL" id="TCC88035.1"/>
    </source>
</evidence>
<dbReference type="OrthoDB" id="710898at2"/>
<dbReference type="InterPro" id="IPR011006">
    <property type="entry name" value="CheY-like_superfamily"/>
</dbReference>
<name>A0A4R0MMT3_9SPHI</name>
<evidence type="ECO:0000259" key="3">
    <source>
        <dbReference type="PROSITE" id="PS50110"/>
    </source>
</evidence>
<dbReference type="Gene3D" id="3.40.50.2300">
    <property type="match status" value="1"/>
</dbReference>
<keyword evidence="5" id="KW-1185">Reference proteome</keyword>
<accession>A0A4R0MMT3</accession>
<dbReference type="RefSeq" id="WP_131554999.1">
    <property type="nucleotide sequence ID" value="NZ_SJSK01000006.1"/>
</dbReference>
<feature type="modified residue" description="4-aspartylphosphate" evidence="2">
    <location>
        <position position="52"/>
    </location>
</feature>
<comment type="caution">
    <text evidence="4">The sequence shown here is derived from an EMBL/GenBank/DDBJ whole genome shotgun (WGS) entry which is preliminary data.</text>
</comment>
<protein>
    <submittedName>
        <fullName evidence="4">Response regulator transcription factor</fullName>
    </submittedName>
</protein>
<dbReference type="Pfam" id="PF00072">
    <property type="entry name" value="Response_reg"/>
    <property type="match status" value="1"/>
</dbReference>
<dbReference type="Proteomes" id="UP000292884">
    <property type="component" value="Unassembled WGS sequence"/>
</dbReference>
<dbReference type="PROSITE" id="PS50110">
    <property type="entry name" value="RESPONSE_REGULATORY"/>
    <property type="match status" value="1"/>
</dbReference>
<gene>
    <name evidence="4" type="ORF">EZ428_20140</name>
</gene>
<dbReference type="AlphaFoldDB" id="A0A4R0MMT3"/>
<dbReference type="InterPro" id="IPR050595">
    <property type="entry name" value="Bact_response_regulator"/>
</dbReference>
<dbReference type="GO" id="GO:0000160">
    <property type="term" value="P:phosphorelay signal transduction system"/>
    <property type="evidence" value="ECO:0007669"/>
    <property type="project" value="InterPro"/>
</dbReference>
<organism evidence="4 5">
    <name type="scientific">Pedobacter frigiditerrae</name>
    <dbReference type="NCBI Taxonomy" id="2530452"/>
    <lineage>
        <taxon>Bacteria</taxon>
        <taxon>Pseudomonadati</taxon>
        <taxon>Bacteroidota</taxon>
        <taxon>Sphingobacteriia</taxon>
        <taxon>Sphingobacteriales</taxon>
        <taxon>Sphingobacteriaceae</taxon>
        <taxon>Pedobacter</taxon>
    </lineage>
</organism>